<proteinExistence type="predicted"/>
<reference evidence="1 2" key="1">
    <citation type="journal article" date="2021" name="ISME Commun">
        <title>Automated analysis of genomic sequences facilitates high-throughput and comprehensive description of bacteria.</title>
        <authorList>
            <person name="Hitch T.C.A."/>
        </authorList>
    </citation>
    <scope>NUCLEOTIDE SEQUENCE [LARGE SCALE GENOMIC DNA]</scope>
    <source>
        <strain evidence="1 2">Sanger_18</strain>
    </source>
</reference>
<sequence length="50" mass="5629">MAVLAKPVNKISIIKRQNSSQFVQEFNTNKVSGEFLDSCKKAANLFAKRK</sequence>
<name>A0ABT2T2P1_9FIRM</name>
<comment type="caution">
    <text evidence="1">The sequence shown here is derived from an EMBL/GenBank/DDBJ whole genome shotgun (WGS) entry which is preliminary data.</text>
</comment>
<keyword evidence="2" id="KW-1185">Reference proteome</keyword>
<organism evidence="1 2">
    <name type="scientific">Suilimivivens aceti</name>
    <dbReference type="NCBI Taxonomy" id="2981774"/>
    <lineage>
        <taxon>Bacteria</taxon>
        <taxon>Bacillati</taxon>
        <taxon>Bacillota</taxon>
        <taxon>Clostridia</taxon>
        <taxon>Lachnospirales</taxon>
        <taxon>Lachnospiraceae</taxon>
        <taxon>Suilimivivens</taxon>
    </lineage>
</organism>
<protein>
    <submittedName>
        <fullName evidence="1">Uncharacterized protein</fullName>
    </submittedName>
</protein>
<evidence type="ECO:0000313" key="2">
    <source>
        <dbReference type="Proteomes" id="UP001652432"/>
    </source>
</evidence>
<accession>A0ABT2T2P1</accession>
<dbReference type="EMBL" id="JAOQKJ010000006">
    <property type="protein sequence ID" value="MCU6744472.1"/>
    <property type="molecule type" value="Genomic_DNA"/>
</dbReference>
<gene>
    <name evidence="1" type="ORF">OCV77_08185</name>
</gene>
<dbReference type="Proteomes" id="UP001652432">
    <property type="component" value="Unassembled WGS sequence"/>
</dbReference>
<evidence type="ECO:0000313" key="1">
    <source>
        <dbReference type="EMBL" id="MCU6744472.1"/>
    </source>
</evidence>
<dbReference type="RefSeq" id="WP_262574543.1">
    <property type="nucleotide sequence ID" value="NZ_JAOQKJ010000006.1"/>
</dbReference>